<keyword evidence="4" id="KW-1185">Reference proteome</keyword>
<dbReference type="SUPFAM" id="SSF56801">
    <property type="entry name" value="Acetyl-CoA synthetase-like"/>
    <property type="match status" value="1"/>
</dbReference>
<dbReference type="PANTHER" id="PTHR45527">
    <property type="entry name" value="NONRIBOSOMAL PEPTIDE SYNTHETASE"/>
    <property type="match status" value="1"/>
</dbReference>
<dbReference type="InterPro" id="IPR045851">
    <property type="entry name" value="AMP-bd_C_sf"/>
</dbReference>
<name>A0A6L9Y658_9BURK</name>
<proteinExistence type="predicted"/>
<dbReference type="PROSITE" id="PS00455">
    <property type="entry name" value="AMP_BINDING"/>
    <property type="match status" value="1"/>
</dbReference>
<dbReference type="GO" id="GO:0005737">
    <property type="term" value="C:cytoplasm"/>
    <property type="evidence" value="ECO:0007669"/>
    <property type="project" value="TreeGrafter"/>
</dbReference>
<dbReference type="Gene3D" id="3.40.50.12780">
    <property type="entry name" value="N-terminal domain of ligase-like"/>
    <property type="match status" value="1"/>
</dbReference>
<dbReference type="GO" id="GO:0016874">
    <property type="term" value="F:ligase activity"/>
    <property type="evidence" value="ECO:0007669"/>
    <property type="project" value="UniProtKB-KW"/>
</dbReference>
<sequence>MMQVFNNTQKIEIQNFLLDIYHNIFNDSLQNKTALIYNGNHISYRDLKLNISKIIAFLEQQNKIKQNNIIAICLPKSPEYIYVVIACLLTHTIWVPIDIDSPEKRQQYLLKNSQANIAIAHKVIKGLKTITIEEIYQSTITPTNLYTTPPKTLDSSASYYLYTSGSTGTPKCVILNNLATANVLEQTINRWHLTQDDIFIAITPFHHDMSIFDILAPLSIRATLVIPTINQRKNASDWASLIEKYKVSIWCSVPAILDMLLLIALPYQIQSLRLIAQGGDYIKPSLIQILRQYLPNTQLFSLGGPTETTIWSIWHEILEQDKEQIPYGKPLKHNEYYILDDNLIPLPKGSIGTMYMSGVNLSNGYLLNGQIITKDFITINIDNKKKIAFKMSDQGYIREDGNIIFVSREEGYLKIKGVRIAASEIESIILQHPTIHSAIALTCLNPSTDYSELVIIYQLKTTQNNLSSQMIKSYLQELLPISHIPSKLLEVNEVPLTVNGKIDRKKLQYIAQETLYPSNKISYTEREKEILHILLDINSSQNTKISYPPLSSKLLTLNIRPKKILQLSKYCEQYLNIKTNFQELASCITLGDLFRYIEQKLL</sequence>
<dbReference type="InterPro" id="IPR020845">
    <property type="entry name" value="AMP-binding_CS"/>
</dbReference>
<dbReference type="GO" id="GO:0043041">
    <property type="term" value="P:amino acid activation for nonribosomal peptide biosynthetic process"/>
    <property type="evidence" value="ECO:0007669"/>
    <property type="project" value="TreeGrafter"/>
</dbReference>
<dbReference type="EMBL" id="JAAGYR010000004">
    <property type="protein sequence ID" value="NEN75304.1"/>
    <property type="molecule type" value="Genomic_DNA"/>
</dbReference>
<gene>
    <name evidence="3" type="ORF">F9B74_03045</name>
</gene>
<evidence type="ECO:0000313" key="4">
    <source>
        <dbReference type="Proteomes" id="UP000477651"/>
    </source>
</evidence>
<accession>A0A6L9Y658</accession>
<comment type="caution">
    <text evidence="3">The sequence shown here is derived from an EMBL/GenBank/DDBJ whole genome shotgun (WGS) entry which is preliminary data.</text>
</comment>
<dbReference type="Pfam" id="PF00501">
    <property type="entry name" value="AMP-binding"/>
    <property type="match status" value="1"/>
</dbReference>
<dbReference type="InterPro" id="IPR000873">
    <property type="entry name" value="AMP-dep_synth/lig_dom"/>
</dbReference>
<dbReference type="Proteomes" id="UP000477651">
    <property type="component" value="Unassembled WGS sequence"/>
</dbReference>
<evidence type="ECO:0000313" key="3">
    <source>
        <dbReference type="EMBL" id="NEN75304.1"/>
    </source>
</evidence>
<dbReference type="AlphaFoldDB" id="A0A6L9Y658"/>
<dbReference type="RefSeq" id="WP_163763998.1">
    <property type="nucleotide sequence ID" value="NZ_JAAGYR010000004.1"/>
</dbReference>
<evidence type="ECO:0000259" key="2">
    <source>
        <dbReference type="Pfam" id="PF00501"/>
    </source>
</evidence>
<dbReference type="InterPro" id="IPR042099">
    <property type="entry name" value="ANL_N_sf"/>
</dbReference>
<keyword evidence="1" id="KW-0436">Ligase</keyword>
<dbReference type="PANTHER" id="PTHR45527:SF10">
    <property type="entry name" value="PYOCHELIN SYNTHASE PCHF"/>
    <property type="match status" value="1"/>
</dbReference>
<organism evidence="3 4">
    <name type="scientific">Pelistega ratti</name>
    <dbReference type="NCBI Taxonomy" id="2652177"/>
    <lineage>
        <taxon>Bacteria</taxon>
        <taxon>Pseudomonadati</taxon>
        <taxon>Pseudomonadota</taxon>
        <taxon>Betaproteobacteria</taxon>
        <taxon>Burkholderiales</taxon>
        <taxon>Alcaligenaceae</taxon>
        <taxon>Pelistega</taxon>
    </lineage>
</organism>
<reference evidence="3 4" key="1">
    <citation type="submission" date="2020-02" db="EMBL/GenBank/DDBJ databases">
        <title>Pelistega sp. NLN82 were isolated from wild rodents of the Hainan Island.</title>
        <authorList>
            <person name="Niu N."/>
            <person name="Zhou J."/>
        </authorList>
    </citation>
    <scope>NUCLEOTIDE SEQUENCE [LARGE SCALE GENOMIC DNA]</scope>
    <source>
        <strain evidence="3 4">NLN82</strain>
    </source>
</reference>
<feature type="domain" description="AMP-dependent synthetase/ligase" evidence="2">
    <location>
        <begin position="30"/>
        <end position="366"/>
    </location>
</feature>
<dbReference type="GO" id="GO:0044550">
    <property type="term" value="P:secondary metabolite biosynthetic process"/>
    <property type="evidence" value="ECO:0007669"/>
    <property type="project" value="TreeGrafter"/>
</dbReference>
<protein>
    <submittedName>
        <fullName evidence="3">AMP-binding protein</fullName>
    </submittedName>
</protein>
<dbReference type="GO" id="GO:0031177">
    <property type="term" value="F:phosphopantetheine binding"/>
    <property type="evidence" value="ECO:0007669"/>
    <property type="project" value="TreeGrafter"/>
</dbReference>
<dbReference type="Gene3D" id="3.30.300.30">
    <property type="match status" value="1"/>
</dbReference>
<evidence type="ECO:0000256" key="1">
    <source>
        <dbReference type="ARBA" id="ARBA00022598"/>
    </source>
</evidence>